<sequence length="151" mass="16166">MLELASDPRMLRGNKRSHPASAGWDRYHGMLLLILVFAGLRLLVLLTNLLSVRLGSKLVRIPLLLLLLLSGLSGLGSLTGLSRTLVLLTNLLGIRLGSKLIPELLLLTLGGRTLVLLAHLLSIGFGSAFGLESHFITSVLSIVSGNKGFTH</sequence>
<keyword evidence="2" id="KW-1133">Transmembrane helix</keyword>
<keyword evidence="4" id="KW-1185">Reference proteome</keyword>
<protein>
    <submittedName>
        <fullName evidence="3">Uncharacterized protein</fullName>
    </submittedName>
</protein>
<dbReference type="EMBL" id="FMZA01000021">
    <property type="protein sequence ID" value="SDC90490.1"/>
    <property type="molecule type" value="Genomic_DNA"/>
</dbReference>
<feature type="transmembrane region" description="Helical" evidence="2">
    <location>
        <begin position="27"/>
        <end position="51"/>
    </location>
</feature>
<organism evidence="3 4">
    <name type="scientific">Melghirimyces thermohalophilus</name>
    <dbReference type="NCBI Taxonomy" id="1236220"/>
    <lineage>
        <taxon>Bacteria</taxon>
        <taxon>Bacillati</taxon>
        <taxon>Bacillota</taxon>
        <taxon>Bacilli</taxon>
        <taxon>Bacillales</taxon>
        <taxon>Thermoactinomycetaceae</taxon>
        <taxon>Melghirimyces</taxon>
    </lineage>
</organism>
<feature type="region of interest" description="Disordered" evidence="1">
    <location>
        <begin position="1"/>
        <end position="20"/>
    </location>
</feature>
<gene>
    <name evidence="3" type="ORF">SAMN04488112_12116</name>
</gene>
<reference evidence="3 4" key="1">
    <citation type="submission" date="2016-10" db="EMBL/GenBank/DDBJ databases">
        <authorList>
            <person name="de Groot N.N."/>
        </authorList>
    </citation>
    <scope>NUCLEOTIDE SEQUENCE [LARGE SCALE GENOMIC DNA]</scope>
    <source>
        <strain evidence="3 4">DSM 45514</strain>
    </source>
</reference>
<dbReference type="AlphaFoldDB" id="A0A1G6QDC9"/>
<evidence type="ECO:0000256" key="2">
    <source>
        <dbReference type="SAM" id="Phobius"/>
    </source>
</evidence>
<evidence type="ECO:0000313" key="4">
    <source>
        <dbReference type="Proteomes" id="UP000199387"/>
    </source>
</evidence>
<evidence type="ECO:0000256" key="1">
    <source>
        <dbReference type="SAM" id="MobiDB-lite"/>
    </source>
</evidence>
<dbReference type="STRING" id="1236220.SAMN04488112_12116"/>
<feature type="transmembrane region" description="Helical" evidence="2">
    <location>
        <begin position="63"/>
        <end position="85"/>
    </location>
</feature>
<dbReference type="Proteomes" id="UP000199387">
    <property type="component" value="Unassembled WGS sequence"/>
</dbReference>
<accession>A0A1G6QDC9</accession>
<evidence type="ECO:0000313" key="3">
    <source>
        <dbReference type="EMBL" id="SDC90490.1"/>
    </source>
</evidence>
<name>A0A1G6QDC9_9BACL</name>
<keyword evidence="2" id="KW-0812">Transmembrane</keyword>
<feature type="transmembrane region" description="Helical" evidence="2">
    <location>
        <begin position="105"/>
        <end position="131"/>
    </location>
</feature>
<keyword evidence="2" id="KW-0472">Membrane</keyword>
<proteinExistence type="predicted"/>